<name>A0ABW8L4U8_9GAMM</name>
<organism evidence="1 2">
    <name type="scientific">Pseudoalteromonas rhizosphaerae</name>
    <dbReference type="NCBI Taxonomy" id="2518973"/>
    <lineage>
        <taxon>Bacteria</taxon>
        <taxon>Pseudomonadati</taxon>
        <taxon>Pseudomonadota</taxon>
        <taxon>Gammaproteobacteria</taxon>
        <taxon>Alteromonadales</taxon>
        <taxon>Pseudoalteromonadaceae</taxon>
        <taxon>Pseudoalteromonas</taxon>
    </lineage>
</organism>
<evidence type="ECO:0000313" key="1">
    <source>
        <dbReference type="EMBL" id="MFK3866104.1"/>
    </source>
</evidence>
<dbReference type="GO" id="GO:0004519">
    <property type="term" value="F:endonuclease activity"/>
    <property type="evidence" value="ECO:0007669"/>
    <property type="project" value="UniProtKB-KW"/>
</dbReference>
<dbReference type="EMBL" id="JBJDOT010000036">
    <property type="protein sequence ID" value="MFK3866104.1"/>
    <property type="molecule type" value="Genomic_DNA"/>
</dbReference>
<reference evidence="1 2" key="1">
    <citation type="submission" date="2024-11" db="EMBL/GenBank/DDBJ databases">
        <title>The Natural Products Discovery Center: Release of the First 8490 Sequenced Strains for Exploring Actinobacteria Biosynthetic Diversity.</title>
        <authorList>
            <person name="Kalkreuter E."/>
            <person name="Kautsar S.A."/>
            <person name="Yang D."/>
            <person name="Bader C.D."/>
            <person name="Teijaro C.N."/>
            <person name="Fluegel L."/>
            <person name="Davis C.M."/>
            <person name="Simpson J.R."/>
            <person name="Lauterbach L."/>
            <person name="Steele A.D."/>
            <person name="Gui C."/>
            <person name="Meng S."/>
            <person name="Li G."/>
            <person name="Viehrig K."/>
            <person name="Ye F."/>
            <person name="Su P."/>
            <person name="Kiefer A.F."/>
            <person name="Nichols A."/>
            <person name="Cepeda A.J."/>
            <person name="Yan W."/>
            <person name="Fan B."/>
            <person name="Jiang Y."/>
            <person name="Adhikari A."/>
            <person name="Zheng C.-J."/>
            <person name="Schuster L."/>
            <person name="Cowan T.M."/>
            <person name="Smanski M.J."/>
            <person name="Chevrette M.G."/>
            <person name="De Carvalho L.P.S."/>
            <person name="Shen B."/>
        </authorList>
    </citation>
    <scope>NUCLEOTIDE SEQUENCE [LARGE SCALE GENOMIC DNA]</scope>
    <source>
        <strain evidence="1 2">NPDC078403</strain>
    </source>
</reference>
<keyword evidence="1" id="KW-0255">Endonuclease</keyword>
<comment type="caution">
    <text evidence="1">The sequence shown here is derived from an EMBL/GenBank/DDBJ whole genome shotgun (WGS) entry which is preliminary data.</text>
</comment>
<protein>
    <submittedName>
        <fullName evidence="1">Endonuclease V</fullName>
    </submittedName>
</protein>
<dbReference type="Proteomes" id="UP001620262">
    <property type="component" value="Unassembled WGS sequence"/>
</dbReference>
<dbReference type="Pfam" id="PF04493">
    <property type="entry name" value="Endonuclease_5"/>
    <property type="match status" value="1"/>
</dbReference>
<sequence>MIFAIDCQYYDDTAIAAGILFENWHDEEITAKQVNTIENIAPYEPGQFYKRELPCILSVLKSLDTQPDIIIVDGYVTLSSAQKPGLGMHLYEALEQQIPVIGVAKRSFVDTPKEAGILRGKSENPLYISSVGIDLEQAKEHILHMHGKNRHPTLLKYVDQLARGIVT</sequence>
<evidence type="ECO:0000313" key="2">
    <source>
        <dbReference type="Proteomes" id="UP001620262"/>
    </source>
</evidence>
<accession>A0ABW8L4U8</accession>
<dbReference type="InterPro" id="IPR007581">
    <property type="entry name" value="Endonuclease-V"/>
</dbReference>
<keyword evidence="1" id="KW-0378">Hydrolase</keyword>
<dbReference type="Gene3D" id="3.30.2170.10">
    <property type="entry name" value="archaeoglobus fulgidus dsm 4304 superfamily"/>
    <property type="match status" value="1"/>
</dbReference>
<proteinExistence type="predicted"/>
<gene>
    <name evidence="1" type="ORF">ACI2JU_19835</name>
</gene>
<keyword evidence="1" id="KW-0540">Nuclease</keyword>
<keyword evidence="2" id="KW-1185">Reference proteome</keyword>
<dbReference type="RefSeq" id="WP_182719024.1">
    <property type="nucleotide sequence ID" value="NZ_JBJDOT010000036.1"/>
</dbReference>